<comment type="caution">
    <text evidence="2">The sequence shown here is derived from an EMBL/GenBank/DDBJ whole genome shotgun (WGS) entry which is preliminary data.</text>
</comment>
<evidence type="ECO:0000313" key="3">
    <source>
        <dbReference type="Proteomes" id="UP000289738"/>
    </source>
</evidence>
<dbReference type="EMBL" id="SDMP01000004">
    <property type="protein sequence ID" value="RYR63037.1"/>
    <property type="molecule type" value="Genomic_DNA"/>
</dbReference>
<accession>A0A445DIK3</accession>
<feature type="compositionally biased region" description="Basic and acidic residues" evidence="1">
    <location>
        <begin position="78"/>
        <end position="96"/>
    </location>
</feature>
<dbReference type="Proteomes" id="UP000289738">
    <property type="component" value="Chromosome A04"/>
</dbReference>
<reference evidence="2 3" key="1">
    <citation type="submission" date="2019-01" db="EMBL/GenBank/DDBJ databases">
        <title>Sequencing of cultivated peanut Arachis hypogaea provides insights into genome evolution and oil improvement.</title>
        <authorList>
            <person name="Chen X."/>
        </authorList>
    </citation>
    <scope>NUCLEOTIDE SEQUENCE [LARGE SCALE GENOMIC DNA]</scope>
    <source>
        <strain evidence="3">cv. Fuhuasheng</strain>
        <tissue evidence="2">Leaves</tissue>
    </source>
</reference>
<feature type="region of interest" description="Disordered" evidence="1">
    <location>
        <begin position="73"/>
        <end position="96"/>
    </location>
</feature>
<dbReference type="AlphaFoldDB" id="A0A445DIK3"/>
<protein>
    <submittedName>
        <fullName evidence="2">Uncharacterized protein</fullName>
    </submittedName>
</protein>
<name>A0A445DIK3_ARAHY</name>
<evidence type="ECO:0000313" key="2">
    <source>
        <dbReference type="EMBL" id="RYR63037.1"/>
    </source>
</evidence>
<proteinExistence type="predicted"/>
<evidence type="ECO:0000256" key="1">
    <source>
        <dbReference type="SAM" id="MobiDB-lite"/>
    </source>
</evidence>
<keyword evidence="3" id="KW-1185">Reference proteome</keyword>
<organism evidence="2 3">
    <name type="scientific">Arachis hypogaea</name>
    <name type="common">Peanut</name>
    <dbReference type="NCBI Taxonomy" id="3818"/>
    <lineage>
        <taxon>Eukaryota</taxon>
        <taxon>Viridiplantae</taxon>
        <taxon>Streptophyta</taxon>
        <taxon>Embryophyta</taxon>
        <taxon>Tracheophyta</taxon>
        <taxon>Spermatophyta</taxon>
        <taxon>Magnoliopsida</taxon>
        <taxon>eudicotyledons</taxon>
        <taxon>Gunneridae</taxon>
        <taxon>Pentapetalae</taxon>
        <taxon>rosids</taxon>
        <taxon>fabids</taxon>
        <taxon>Fabales</taxon>
        <taxon>Fabaceae</taxon>
        <taxon>Papilionoideae</taxon>
        <taxon>50 kb inversion clade</taxon>
        <taxon>dalbergioids sensu lato</taxon>
        <taxon>Dalbergieae</taxon>
        <taxon>Pterocarpus clade</taxon>
        <taxon>Arachis</taxon>
    </lineage>
</organism>
<sequence>MEFPPISDESLWPKWYGTMLYHNPIMCRKDTEWPMSTRFRNDMDEIERHKKRCGLCSGGNPGSSACAQYHTVEAEPSAEAKKDEDLLDEDLPRTMR</sequence>
<gene>
    <name evidence="2" type="ORF">Ahy_A04g020819</name>
</gene>